<dbReference type="GO" id="GO:0016020">
    <property type="term" value="C:membrane"/>
    <property type="evidence" value="ECO:0007669"/>
    <property type="project" value="InterPro"/>
</dbReference>
<dbReference type="GO" id="GO:0004571">
    <property type="term" value="F:mannosyl-oligosaccharide 1,2-alpha-mannosidase activity"/>
    <property type="evidence" value="ECO:0007669"/>
    <property type="project" value="UniProtKB-EC"/>
</dbReference>
<evidence type="ECO:0000256" key="5">
    <source>
        <dbReference type="ARBA" id="ARBA00022801"/>
    </source>
</evidence>
<feature type="binding site" evidence="10">
    <location>
        <position position="146"/>
    </location>
    <ligand>
        <name>Ca(2+)</name>
        <dbReference type="ChEBI" id="CHEBI:29108"/>
    </ligand>
</feature>
<keyword evidence="4 10" id="KW-0479">Metal-binding</keyword>
<dbReference type="GO" id="GO:0005509">
    <property type="term" value="F:calcium ion binding"/>
    <property type="evidence" value="ECO:0007669"/>
    <property type="project" value="InterPro"/>
</dbReference>
<dbReference type="SUPFAM" id="SSF48225">
    <property type="entry name" value="Seven-hairpin glycosidases"/>
    <property type="match status" value="1"/>
</dbReference>
<dbReference type="InterPro" id="IPR001382">
    <property type="entry name" value="Glyco_hydro_47"/>
</dbReference>
<dbReference type="OrthoDB" id="8118055at2759"/>
<evidence type="ECO:0000256" key="3">
    <source>
        <dbReference type="ARBA" id="ARBA00007658"/>
    </source>
</evidence>
<protein>
    <recommendedName>
        <fullName evidence="11">alpha-1,2-Mannosidase</fullName>
        <ecNumber evidence="11">3.2.1.-</ecNumber>
    </recommendedName>
</protein>
<dbReference type="Pfam" id="PF01532">
    <property type="entry name" value="Glyco_hydro_47"/>
    <property type="match status" value="1"/>
</dbReference>
<dbReference type="Proteomes" id="UP000738325">
    <property type="component" value="Unassembled WGS sequence"/>
</dbReference>
<dbReference type="Gene3D" id="1.50.10.10">
    <property type="match status" value="1"/>
</dbReference>
<keyword evidence="5 11" id="KW-0378">Hydrolase</keyword>
<keyword evidence="13" id="KW-1185">Reference proteome</keyword>
<dbReference type="GO" id="GO:0005975">
    <property type="term" value="P:carbohydrate metabolic process"/>
    <property type="evidence" value="ECO:0007669"/>
    <property type="project" value="InterPro"/>
</dbReference>
<keyword evidence="7" id="KW-1015">Disulfide bond</keyword>
<evidence type="ECO:0000256" key="9">
    <source>
        <dbReference type="ARBA" id="ARBA00048605"/>
    </source>
</evidence>
<dbReference type="PRINTS" id="PR00747">
    <property type="entry name" value="GLYHDRLASE47"/>
</dbReference>
<evidence type="ECO:0000256" key="2">
    <source>
        <dbReference type="ARBA" id="ARBA00004922"/>
    </source>
</evidence>
<dbReference type="InterPro" id="IPR050749">
    <property type="entry name" value="Glycosyl_Hydrolase_47"/>
</dbReference>
<dbReference type="AlphaFoldDB" id="A0A9P6R9A1"/>
<evidence type="ECO:0000256" key="10">
    <source>
        <dbReference type="PIRSR" id="PIRSR601382-2"/>
    </source>
</evidence>
<organism evidence="12 13">
    <name type="scientific">Dissophora globulifera</name>
    <dbReference type="NCBI Taxonomy" id="979702"/>
    <lineage>
        <taxon>Eukaryota</taxon>
        <taxon>Fungi</taxon>
        <taxon>Fungi incertae sedis</taxon>
        <taxon>Mucoromycota</taxon>
        <taxon>Mortierellomycotina</taxon>
        <taxon>Mortierellomycetes</taxon>
        <taxon>Mortierellales</taxon>
        <taxon>Mortierellaceae</taxon>
        <taxon>Dissophora</taxon>
    </lineage>
</organism>
<keyword evidence="6 10" id="KW-0106">Calcium</keyword>
<proteinExistence type="inferred from homology"/>
<evidence type="ECO:0000313" key="13">
    <source>
        <dbReference type="Proteomes" id="UP000738325"/>
    </source>
</evidence>
<dbReference type="InterPro" id="IPR036026">
    <property type="entry name" value="Seven-hairpin_glycosidases"/>
</dbReference>
<reference evidence="12" key="1">
    <citation type="journal article" date="2020" name="Fungal Divers.">
        <title>Resolving the Mortierellaceae phylogeny through synthesis of multi-gene phylogenetics and phylogenomics.</title>
        <authorList>
            <person name="Vandepol N."/>
            <person name="Liber J."/>
            <person name="Desiro A."/>
            <person name="Na H."/>
            <person name="Kennedy M."/>
            <person name="Barry K."/>
            <person name="Grigoriev I.V."/>
            <person name="Miller A.N."/>
            <person name="O'Donnell K."/>
            <person name="Stajich J.E."/>
            <person name="Bonito G."/>
        </authorList>
    </citation>
    <scope>NUCLEOTIDE SEQUENCE</scope>
    <source>
        <strain evidence="12">REB-010B</strain>
    </source>
</reference>
<dbReference type="GO" id="GO:0005783">
    <property type="term" value="C:endoplasmic reticulum"/>
    <property type="evidence" value="ECO:0007669"/>
    <property type="project" value="TreeGrafter"/>
</dbReference>
<evidence type="ECO:0000256" key="1">
    <source>
        <dbReference type="ARBA" id="ARBA00001913"/>
    </source>
</evidence>
<gene>
    <name evidence="12" type="primary">MNS1B</name>
    <name evidence="12" type="ORF">BGZ99_009151</name>
</gene>
<dbReference type="PANTHER" id="PTHR11742:SF55">
    <property type="entry name" value="ENDOPLASMIC RETICULUM MANNOSYL-OLIGOSACCHARIDE 1,2-ALPHA-MANNOSIDASE"/>
    <property type="match status" value="1"/>
</dbReference>
<evidence type="ECO:0000256" key="11">
    <source>
        <dbReference type="RuleBase" id="RU361193"/>
    </source>
</evidence>
<dbReference type="PANTHER" id="PTHR11742">
    <property type="entry name" value="MANNOSYL-OLIGOSACCHARIDE ALPHA-1,2-MANNOSIDASE-RELATED"/>
    <property type="match status" value="1"/>
</dbReference>
<keyword evidence="11" id="KW-0326">Glycosidase</keyword>
<dbReference type="InterPro" id="IPR012341">
    <property type="entry name" value="6hp_glycosidase-like_sf"/>
</dbReference>
<evidence type="ECO:0000256" key="7">
    <source>
        <dbReference type="ARBA" id="ARBA00023157"/>
    </source>
</evidence>
<accession>A0A9P6R9A1</accession>
<evidence type="ECO:0000256" key="6">
    <source>
        <dbReference type="ARBA" id="ARBA00022837"/>
    </source>
</evidence>
<comment type="pathway">
    <text evidence="2">Protein modification; protein glycosylation.</text>
</comment>
<evidence type="ECO:0000256" key="8">
    <source>
        <dbReference type="ARBA" id="ARBA00047669"/>
    </source>
</evidence>
<name>A0A9P6R9A1_9FUNG</name>
<comment type="catalytic activity">
    <reaction evidence="8">
        <text>N(4)-(alpha-D-Man-(1-&gt;2)-alpha-D-Man-(1-&gt;2)-alpha-D-Man-(1-&gt;3)-[alpha-D-Man-(1-&gt;3)-[alpha-D-Man-(1-&gt;2)-alpha-D-Man-(1-&gt;6)]-alpha-D-Man-(1-&gt;6)]-beta-D-Man-(1-&gt;4)-beta-D-GlcNAc-(1-&gt;4)-beta-D-GlcNAc)-L-asparaginyl-[protein] (N-glucan mannose isomer 8A1,2,3B1,3) + 3 H2O = N(4)-(alpha-D-Man-(1-&gt;3)-[alpha-D-Man-(1-&gt;3)-[alpha-D-Man-(1-&gt;6)]-alpha-D-Man-(1-&gt;6)]-beta-D-Man-(1-&gt;4)-beta-D-GlcNAc-(1-&gt;4)-beta-D-GlcNAc)-L-asparaginyl-[protein] (N-glucan mannose isomer 5A1,2) + 3 beta-D-mannose</text>
        <dbReference type="Rhea" id="RHEA:56028"/>
        <dbReference type="Rhea" id="RHEA-COMP:14358"/>
        <dbReference type="Rhea" id="RHEA-COMP:14367"/>
        <dbReference type="ChEBI" id="CHEBI:15377"/>
        <dbReference type="ChEBI" id="CHEBI:28563"/>
        <dbReference type="ChEBI" id="CHEBI:59087"/>
        <dbReference type="ChEBI" id="CHEBI:60628"/>
        <dbReference type="EC" id="3.2.1.113"/>
    </reaction>
</comment>
<comment type="cofactor">
    <cofactor evidence="1 10">
        <name>Ca(2+)</name>
        <dbReference type="ChEBI" id="CHEBI:29108"/>
    </cofactor>
</comment>
<dbReference type="EMBL" id="JAAAIP010000755">
    <property type="protein sequence ID" value="KAG0312998.1"/>
    <property type="molecule type" value="Genomic_DNA"/>
</dbReference>
<dbReference type="EC" id="3.2.1.-" evidence="11"/>
<comment type="catalytic activity">
    <reaction evidence="9">
        <text>N(4)-(alpha-D-Man-(1-&gt;2)-alpha-D-Man-(1-&gt;2)-alpha-D-Man-(1-&gt;3)-[alpha-D-Man-(1-&gt;2)-alpha-D-Man-(1-&gt;3)-[alpha-D-Man-(1-&gt;2)-alpha-D-Man-(1-&gt;6)]-alpha-D-Man-(1-&gt;6)]-beta-D-Man-(1-&gt;4)-beta-D-GlcNAc-(1-&gt;4)-beta-D-GlcNAc)-L-asparaginyl-[protein] (N-glucan mannose isomer 9A1,2,3B1,2,3) + 4 H2O = N(4)-(alpha-D-Man-(1-&gt;3)-[alpha-D-Man-(1-&gt;3)-[alpha-D-Man-(1-&gt;6)]-alpha-D-Man-(1-&gt;6)]-beta-D-Man-(1-&gt;4)-beta-D-GlcNAc-(1-&gt;4)-beta-D-GlcNAc)-L-asparaginyl-[protein] (N-glucan mannose isomer 5A1,2) + 4 beta-D-mannose</text>
        <dbReference type="Rhea" id="RHEA:56008"/>
        <dbReference type="Rhea" id="RHEA-COMP:14356"/>
        <dbReference type="Rhea" id="RHEA-COMP:14367"/>
        <dbReference type="ChEBI" id="CHEBI:15377"/>
        <dbReference type="ChEBI" id="CHEBI:28563"/>
        <dbReference type="ChEBI" id="CHEBI:59087"/>
        <dbReference type="ChEBI" id="CHEBI:139493"/>
        <dbReference type="EC" id="3.2.1.113"/>
    </reaction>
</comment>
<dbReference type="GO" id="GO:0036503">
    <property type="term" value="P:ERAD pathway"/>
    <property type="evidence" value="ECO:0007669"/>
    <property type="project" value="UniProtKB-ARBA"/>
</dbReference>
<evidence type="ECO:0000256" key="4">
    <source>
        <dbReference type="ARBA" id="ARBA00022723"/>
    </source>
</evidence>
<comment type="caution">
    <text evidence="12">The sequence shown here is derived from an EMBL/GenBank/DDBJ whole genome shotgun (WGS) entry which is preliminary data.</text>
</comment>
<comment type="similarity">
    <text evidence="3 11">Belongs to the glycosyl hydrolase 47 family.</text>
</comment>
<evidence type="ECO:0000313" key="12">
    <source>
        <dbReference type="EMBL" id="KAG0312998.1"/>
    </source>
</evidence>
<sequence length="156" mass="17746">MIVARGLMETCYLSYKNSATGLGADEIAFLGSEYSKGHEFEMLPRSGFYIIDPEYNLRPETVESLFILYRITGDAKYQDYAWEIVQAIERNCKTKTGYSTLANVMDASEGITGRMPSHFLAQTLKYLYLIFSPPEVASLDNYLFTTEGHLFKYPIT</sequence>